<keyword evidence="2" id="KW-0472">Membrane</keyword>
<protein>
    <submittedName>
        <fullName evidence="5">SICAvar, type I</fullName>
    </submittedName>
</protein>
<dbReference type="InterPro" id="IPR024288">
    <property type="entry name" value="SICA_C"/>
</dbReference>
<evidence type="ECO:0000256" key="2">
    <source>
        <dbReference type="SAM" id="Phobius"/>
    </source>
</evidence>
<accession>A0A1A7W700</accession>
<dbReference type="InterPro" id="IPR024285">
    <property type="entry name" value="SICA_extracell_b"/>
</dbReference>
<sequence length="1271" mass="142607">MVQEYGSKGRPRLLSENCIQQNKDGTNGMDLCKHFQCVSEGWLKQKKGNSGATLSASDWTDVWDEAKRELTELGKARTGKKGQFETYCTDLKEDKEGKEACLLIAAGLKSLYNITDNDPVKASFQRTMRCVLLNAIADKLLTLPCKDEKNVDKGINEAFTNKNSDIKRSTACAKDDKCFMCNRFKTLSTCTIKENSTSGDTNLKSKIDQMLEDRTLITTTSTSPLSKSSLTKTICKPCKENNFCGNLKCVINKWEERNSRKSTGTTTWDAMRNDVGEVLNELLNRMKDTAKWNRLTEYCNDSSWGNDAHGEANKTACKMVAAGLQHISSIQFEYDSSSNQNPYDKQEFQQFVSCLMLKAVVQKMKEQSPICYIEPGIKRAFESADKIKREKCTNKNPCIECKLEDLDQMNPCRISTKDNATVKTNVDQLLKDKDSEVKTALTPITEEKGNKGSTLCPRLQCLSARVKALSKEDDFWRKEGEVGQLWDALSKAMNANGGKDDNGVQCKTVDNGSGTGASANGRTATDPERKACNYLHAGFHKLKQLTSATTPQNKNGKILNENPLLKQAMGCFLLHAYAKKMKKDSKCVIDSGLKKAFDTAGQNLNGLQCKWDDRDYDNCQINTTDTNGKTTPTPAENKLTRVQDKINNAANDNLTEVNKMNKLCDYIKCAAPKWFKNNAPTSTGNSKPTWCDFWDKAVKDALKKMFEDMETKGKKTNDVCNDFGDGNEDSVERKACNHITAGLKYIKGIQPNGGSTNPLLDRAVGCIALNMYADQIIARTEDSCPIEEETIKQMFTKWNEKNNNNSSTSCQAGSGSNNNVCFKCTRQPNFNNCKLSVDSNLVNTQSGSCNNENNDKKDVQKQMNNLLEDKSQSNSINNTMQKTFFEITKMDHNFCTQLQCAAKKWSHSKTGKSSGVNWNALKEEIGKELTALLKDMNDATKQSAAEQYCKNDTNWNNKGHTERRTNRAACLHFAAGLQHIYGRGNGRVNGPSFGQTMGCLFLKEYAKQLKEMANKKKQGHSWVHPHCSIDKGIEYAFNQSKVIMNASSECKNTNGPNSCFECQLNDYNDCSIGTDNVKTNVGLMFKDQTKQNQMQETLENTVCPILLTDILTPFLPLAPVSIGLSVMAYYLWKQKYPLIFFFSFFFYSLQYFGPLGKGGQPFRRSPTEIPGPSVQEQVLDHVEEAGPHEYRLVKERKPRSAPRRTKRSGPVNRRTIIEIHFEVLDECQKGDTQLNQKDFLELLVQEFMGSELMEEEQVPQEEVLMEGVPLE</sequence>
<evidence type="ECO:0000313" key="6">
    <source>
        <dbReference type="Proteomes" id="UP000182142"/>
    </source>
</evidence>
<feature type="region of interest" description="Disordered" evidence="1">
    <location>
        <begin position="500"/>
        <end position="525"/>
    </location>
</feature>
<feature type="domain" description="Schizont-infected cell agglutination extracellular beta" evidence="3">
    <location>
        <begin position="662"/>
        <end position="834"/>
    </location>
</feature>
<proteinExistence type="predicted"/>
<dbReference type="Pfam" id="PF12878">
    <property type="entry name" value="SICA_beta"/>
    <property type="match status" value="5"/>
</dbReference>
<dbReference type="Pfam" id="PF12879">
    <property type="entry name" value="SICA_C"/>
    <property type="match status" value="1"/>
</dbReference>
<dbReference type="Proteomes" id="UP000182142">
    <property type="component" value="Unassembled WGS sequence"/>
</dbReference>
<feature type="domain" description="Schizont-infected cell agglutination extracellular beta" evidence="3">
    <location>
        <begin position="893"/>
        <end position="1072"/>
    </location>
</feature>
<evidence type="ECO:0000313" key="5">
    <source>
        <dbReference type="EMBL" id="SBO29785.1"/>
    </source>
</evidence>
<feature type="transmembrane region" description="Helical" evidence="2">
    <location>
        <begin position="1110"/>
        <end position="1131"/>
    </location>
</feature>
<evidence type="ECO:0000256" key="1">
    <source>
        <dbReference type="SAM" id="MobiDB-lite"/>
    </source>
</evidence>
<dbReference type="AlphaFoldDB" id="A0A1A7W700"/>
<name>A0A1A7W700_PLAKH</name>
<feature type="domain" description="Schizont-infected cell agglutination extracellular beta" evidence="3">
    <location>
        <begin position="31"/>
        <end position="192"/>
    </location>
</feature>
<keyword evidence="2" id="KW-1133">Transmembrane helix</keyword>
<evidence type="ECO:0000259" key="3">
    <source>
        <dbReference type="Pfam" id="PF12878"/>
    </source>
</evidence>
<feature type="domain" description="Schizont-infected cell agglutination C-terminal" evidence="4">
    <location>
        <begin position="1150"/>
        <end position="1271"/>
    </location>
</feature>
<evidence type="ECO:0000259" key="4">
    <source>
        <dbReference type="Pfam" id="PF12879"/>
    </source>
</evidence>
<dbReference type="EMBL" id="CWHR02000037">
    <property type="protein sequence ID" value="SBO29785.1"/>
    <property type="molecule type" value="Genomic_DNA"/>
</dbReference>
<reference evidence="6" key="1">
    <citation type="submission" date="2016-05" db="EMBL/GenBank/DDBJ databases">
        <authorList>
            <person name="Sharaf H."/>
        </authorList>
    </citation>
    <scope>NUCLEOTIDE SEQUENCE [LARGE SCALE GENOMIC DNA]</scope>
    <source>
        <strain evidence="6">H</strain>
    </source>
</reference>
<feature type="domain" description="Schizont-infected cell agglutination extracellular beta" evidence="3">
    <location>
        <begin position="454"/>
        <end position="621"/>
    </location>
</feature>
<organism evidence="5 6">
    <name type="scientific">Plasmodium knowlesi (strain H)</name>
    <dbReference type="NCBI Taxonomy" id="5851"/>
    <lineage>
        <taxon>Eukaryota</taxon>
        <taxon>Sar</taxon>
        <taxon>Alveolata</taxon>
        <taxon>Apicomplexa</taxon>
        <taxon>Aconoidasida</taxon>
        <taxon>Haemosporida</taxon>
        <taxon>Plasmodiidae</taxon>
        <taxon>Plasmodium</taxon>
        <taxon>Plasmodium (Plasmodium)</taxon>
    </lineage>
</organism>
<gene>
    <name evidence="5" type="ORF">PKNA1_H1_0311500</name>
</gene>
<keyword evidence="2" id="KW-0812">Transmembrane</keyword>
<feature type="transmembrane region" description="Helical" evidence="2">
    <location>
        <begin position="1138"/>
        <end position="1156"/>
    </location>
</feature>
<feature type="compositionally biased region" description="Polar residues" evidence="1">
    <location>
        <begin position="508"/>
        <end position="523"/>
    </location>
</feature>
<feature type="domain" description="Schizont-infected cell agglutination extracellular beta" evidence="3">
    <location>
        <begin position="242"/>
        <end position="414"/>
    </location>
</feature>